<accession>A0A915PZ22</accession>
<feature type="signal peptide" evidence="2">
    <location>
        <begin position="1"/>
        <end position="21"/>
    </location>
</feature>
<keyword evidence="2" id="KW-0732">Signal</keyword>
<feature type="chain" id="PRO_5037711601" evidence="2">
    <location>
        <begin position="22"/>
        <end position="145"/>
    </location>
</feature>
<dbReference type="WBParaSite" id="sdigi.contig380.g7904.t1">
    <property type="protein sequence ID" value="sdigi.contig380.g7904.t1"/>
    <property type="gene ID" value="sdigi.contig380.g7904"/>
</dbReference>
<reference evidence="4" key="1">
    <citation type="submission" date="2022-11" db="UniProtKB">
        <authorList>
            <consortium name="WormBaseParasite"/>
        </authorList>
    </citation>
    <scope>IDENTIFICATION</scope>
</reference>
<dbReference type="AlphaFoldDB" id="A0A915PZ22"/>
<feature type="region of interest" description="Disordered" evidence="1">
    <location>
        <begin position="34"/>
        <end position="85"/>
    </location>
</feature>
<evidence type="ECO:0000313" key="4">
    <source>
        <dbReference type="WBParaSite" id="sdigi.contig380.g7904.t1"/>
    </source>
</evidence>
<dbReference type="Pfam" id="PF05535">
    <property type="entry name" value="Chromadorea_ALT"/>
    <property type="match status" value="1"/>
</dbReference>
<proteinExistence type="predicted"/>
<evidence type="ECO:0000256" key="1">
    <source>
        <dbReference type="SAM" id="MobiDB-lite"/>
    </source>
</evidence>
<keyword evidence="3" id="KW-1185">Reference proteome</keyword>
<organism evidence="3 4">
    <name type="scientific">Setaria digitata</name>
    <dbReference type="NCBI Taxonomy" id="48799"/>
    <lineage>
        <taxon>Eukaryota</taxon>
        <taxon>Metazoa</taxon>
        <taxon>Ecdysozoa</taxon>
        <taxon>Nematoda</taxon>
        <taxon>Chromadorea</taxon>
        <taxon>Rhabditida</taxon>
        <taxon>Spirurina</taxon>
        <taxon>Spiruromorpha</taxon>
        <taxon>Filarioidea</taxon>
        <taxon>Setariidae</taxon>
        <taxon>Setaria</taxon>
    </lineage>
</organism>
<name>A0A915PZ22_9BILA</name>
<dbReference type="Proteomes" id="UP000887581">
    <property type="component" value="Unplaced"/>
</dbReference>
<protein>
    <submittedName>
        <fullName evidence="4">Uncharacterized protein</fullName>
    </submittedName>
</protein>
<dbReference type="InterPro" id="IPR008451">
    <property type="entry name" value="Chromadorea_ALT"/>
</dbReference>
<feature type="compositionally biased region" description="Acidic residues" evidence="1">
    <location>
        <begin position="40"/>
        <end position="79"/>
    </location>
</feature>
<evidence type="ECO:0000313" key="3">
    <source>
        <dbReference type="Proteomes" id="UP000887581"/>
    </source>
</evidence>
<sequence>MNEVVIVLGLAILLVTPPCLMDKYEYDDYELSEEEKMSADFDDYDEYSLEEEDDDISDSSDEGDQSEEEDNQDEDETDYGDYVTKGKFVQTDGRQKVCRSHEDCYDQREPQSWLTKVASAPQICARVSSNAETVTGWNTRTVPLR</sequence>
<evidence type="ECO:0000256" key="2">
    <source>
        <dbReference type="SAM" id="SignalP"/>
    </source>
</evidence>